<dbReference type="Gene3D" id="3.40.50.1110">
    <property type="entry name" value="SGNH hydrolase"/>
    <property type="match status" value="1"/>
</dbReference>
<dbReference type="EMBL" id="JBHSNC010000005">
    <property type="protein sequence ID" value="MFC5528108.1"/>
    <property type="molecule type" value="Genomic_DNA"/>
</dbReference>
<dbReference type="CDD" id="cd00229">
    <property type="entry name" value="SGNH_hydrolase"/>
    <property type="match status" value="1"/>
</dbReference>
<protein>
    <submittedName>
        <fullName evidence="2">SGNH/GDSL hydrolase family protein</fullName>
    </submittedName>
</protein>
<organism evidence="2 3">
    <name type="scientific">Cohnella yongneupensis</name>
    <dbReference type="NCBI Taxonomy" id="425006"/>
    <lineage>
        <taxon>Bacteria</taxon>
        <taxon>Bacillati</taxon>
        <taxon>Bacillota</taxon>
        <taxon>Bacilli</taxon>
        <taxon>Bacillales</taxon>
        <taxon>Paenibacillaceae</taxon>
        <taxon>Cohnella</taxon>
    </lineage>
</organism>
<gene>
    <name evidence="2" type="ORF">ACFPQ4_01355</name>
</gene>
<sequence>MAFFGDSTIDGVNTTDWQANTVGMDSISPNSFSKKLEGILRKATGNEALRIYNAGFSGQIASWASANLEPLFGPTSAYADVKMIGIGFGINDRLMYPNEKAYRDGFEGHIRDIIEWCYSKRIQPFLLTTQAILQPGVMTIYADEYPMRTNGHIDSVANEVKRELAEEYRLPLIDMSRLTERFLLYSSYSSQSIISDRLHFGDVGHQYEAELLFARLCPMTLAIEGYAKIDYSTQRISNCVPEDWLTMPEEPKDPFKVYVDYSKAENSDTKIMTAWVFVDSTRALTLKAFKGTPSSSTYLKINGVTLALKETETNAGVLDLGLHRLEVFSGVSTHLDFKGFIIE</sequence>
<dbReference type="SUPFAM" id="SSF52266">
    <property type="entry name" value="SGNH hydrolase"/>
    <property type="match status" value="1"/>
</dbReference>
<dbReference type="RefSeq" id="WP_378109920.1">
    <property type="nucleotide sequence ID" value="NZ_JBHSNC010000005.1"/>
</dbReference>
<dbReference type="InterPro" id="IPR036514">
    <property type="entry name" value="SGNH_hydro_sf"/>
</dbReference>
<name>A0ABW0QTK9_9BACL</name>
<evidence type="ECO:0000259" key="1">
    <source>
        <dbReference type="Pfam" id="PF13472"/>
    </source>
</evidence>
<dbReference type="Pfam" id="PF13472">
    <property type="entry name" value="Lipase_GDSL_2"/>
    <property type="match status" value="1"/>
</dbReference>
<keyword evidence="3" id="KW-1185">Reference proteome</keyword>
<evidence type="ECO:0000313" key="3">
    <source>
        <dbReference type="Proteomes" id="UP001596108"/>
    </source>
</evidence>
<comment type="caution">
    <text evidence="2">The sequence shown here is derived from an EMBL/GenBank/DDBJ whole genome shotgun (WGS) entry which is preliminary data.</text>
</comment>
<keyword evidence="2" id="KW-0378">Hydrolase</keyword>
<reference evidence="3" key="1">
    <citation type="journal article" date="2019" name="Int. J. Syst. Evol. Microbiol.">
        <title>The Global Catalogue of Microorganisms (GCM) 10K type strain sequencing project: providing services to taxonomists for standard genome sequencing and annotation.</title>
        <authorList>
            <consortium name="The Broad Institute Genomics Platform"/>
            <consortium name="The Broad Institute Genome Sequencing Center for Infectious Disease"/>
            <person name="Wu L."/>
            <person name="Ma J."/>
        </authorList>
    </citation>
    <scope>NUCLEOTIDE SEQUENCE [LARGE SCALE GENOMIC DNA]</scope>
    <source>
        <strain evidence="3">CGMCC 1.18578</strain>
    </source>
</reference>
<feature type="domain" description="SGNH hydrolase-type esterase" evidence="1">
    <location>
        <begin position="3"/>
        <end position="206"/>
    </location>
</feature>
<dbReference type="GO" id="GO:0016787">
    <property type="term" value="F:hydrolase activity"/>
    <property type="evidence" value="ECO:0007669"/>
    <property type="project" value="UniProtKB-KW"/>
</dbReference>
<evidence type="ECO:0000313" key="2">
    <source>
        <dbReference type="EMBL" id="MFC5528108.1"/>
    </source>
</evidence>
<proteinExistence type="predicted"/>
<dbReference type="Proteomes" id="UP001596108">
    <property type="component" value="Unassembled WGS sequence"/>
</dbReference>
<accession>A0ABW0QTK9</accession>
<dbReference type="InterPro" id="IPR013830">
    <property type="entry name" value="SGNH_hydro"/>
</dbReference>